<dbReference type="PANTHER" id="PTHR11475">
    <property type="entry name" value="OXIDASE/PEROXIDASE"/>
    <property type="match status" value="1"/>
</dbReference>
<evidence type="ECO:0000313" key="4">
    <source>
        <dbReference type="Proteomes" id="UP000499080"/>
    </source>
</evidence>
<dbReference type="Pfam" id="PF03098">
    <property type="entry name" value="An_peroxidase"/>
    <property type="match status" value="1"/>
</dbReference>
<protein>
    <submittedName>
        <fullName evidence="3">Peroxidase</fullName>
    </submittedName>
</protein>
<dbReference type="InterPro" id="IPR010255">
    <property type="entry name" value="Haem_peroxidase_sf"/>
</dbReference>
<keyword evidence="1 3" id="KW-0560">Oxidoreductase</keyword>
<proteinExistence type="predicted"/>
<name>A0A4Y2FZD7_ARAVE</name>
<dbReference type="GO" id="GO:0006979">
    <property type="term" value="P:response to oxidative stress"/>
    <property type="evidence" value="ECO:0007669"/>
    <property type="project" value="InterPro"/>
</dbReference>
<dbReference type="GO" id="GO:0046872">
    <property type="term" value="F:metal ion binding"/>
    <property type="evidence" value="ECO:0007669"/>
    <property type="project" value="UniProtKB-KW"/>
</dbReference>
<keyword evidence="2" id="KW-0479">Metal-binding</keyword>
<evidence type="ECO:0000313" key="3">
    <source>
        <dbReference type="EMBL" id="GBM46377.1"/>
    </source>
</evidence>
<dbReference type="GO" id="GO:0020037">
    <property type="term" value="F:heme binding"/>
    <property type="evidence" value="ECO:0007669"/>
    <property type="project" value="InterPro"/>
</dbReference>
<reference evidence="3 4" key="1">
    <citation type="journal article" date="2019" name="Sci. Rep.">
        <title>Orb-weaving spider Araneus ventricosus genome elucidates the spidroin gene catalogue.</title>
        <authorList>
            <person name="Kono N."/>
            <person name="Nakamura H."/>
            <person name="Ohtoshi R."/>
            <person name="Moran D.A.P."/>
            <person name="Shinohara A."/>
            <person name="Yoshida Y."/>
            <person name="Fujiwara M."/>
            <person name="Mori M."/>
            <person name="Tomita M."/>
            <person name="Arakawa K."/>
        </authorList>
    </citation>
    <scope>NUCLEOTIDE SEQUENCE [LARGE SCALE GENOMIC DNA]</scope>
</reference>
<accession>A0A4Y2FZD7</accession>
<dbReference type="PRINTS" id="PR00457">
    <property type="entry name" value="ANPEROXIDASE"/>
</dbReference>
<keyword evidence="2" id="KW-0349">Heme</keyword>
<organism evidence="3 4">
    <name type="scientific">Araneus ventricosus</name>
    <name type="common">Orbweaver spider</name>
    <name type="synonym">Epeira ventricosa</name>
    <dbReference type="NCBI Taxonomy" id="182803"/>
    <lineage>
        <taxon>Eukaryota</taxon>
        <taxon>Metazoa</taxon>
        <taxon>Ecdysozoa</taxon>
        <taxon>Arthropoda</taxon>
        <taxon>Chelicerata</taxon>
        <taxon>Arachnida</taxon>
        <taxon>Araneae</taxon>
        <taxon>Araneomorphae</taxon>
        <taxon>Entelegynae</taxon>
        <taxon>Araneoidea</taxon>
        <taxon>Araneidae</taxon>
        <taxon>Araneus</taxon>
    </lineage>
</organism>
<keyword evidence="2" id="KW-0408">Iron</keyword>
<feature type="binding site" description="axial binding residue" evidence="2">
    <location>
        <position position="459"/>
    </location>
    <ligand>
        <name>heme b</name>
        <dbReference type="ChEBI" id="CHEBI:60344"/>
    </ligand>
    <ligandPart>
        <name>Fe</name>
        <dbReference type="ChEBI" id="CHEBI:18248"/>
    </ligandPart>
</feature>
<evidence type="ECO:0000256" key="1">
    <source>
        <dbReference type="ARBA" id="ARBA00022559"/>
    </source>
</evidence>
<dbReference type="Gene3D" id="1.10.640.10">
    <property type="entry name" value="Haem peroxidase domain superfamily, animal type"/>
    <property type="match status" value="1"/>
</dbReference>
<dbReference type="AlphaFoldDB" id="A0A4Y2FZD7"/>
<dbReference type="SUPFAM" id="SSF48113">
    <property type="entry name" value="Heme-dependent peroxidases"/>
    <property type="match status" value="1"/>
</dbReference>
<keyword evidence="4" id="KW-1185">Reference proteome</keyword>
<evidence type="ECO:0000256" key="2">
    <source>
        <dbReference type="PIRSR" id="PIRSR619791-2"/>
    </source>
</evidence>
<sequence>MSVNLKERRGLQDVQIQLTLMLQIIKEKGQIAFLIFFPKLALKQYFSFLKLGNMVSIWLCSFTLLFKLQFLEGLQQSINPGSGVNYYGPAQKETLLTPAKDLLSIAEPKDCTKAPMNSTCTPDLQFHDPNQPCQVLEQILCDPTYRYRHFDGKCNNLAIGKLGMSRSCYLRFTQPSYDGYGGVRKAMLGGPLPEPRSISLGIFEDKKKLDRKVTFLFVIFGQLIAHDLSRALKPIKTKCCEPENSNNPECMPIKLSPDDPFYSKYDKTCMEFQRTEECSYCKPASRAQTNGATAAMDASFLYGEDEEKAKKLRAFDGTGELKYDPHGYLPISGKDNEDEFCREGQESKCFLNGDPRVNQHASLTGFTTVWLREHNRVAESLRQINPGWEEEQIFQESRRIVIAEFQCIAYQYFLPPLLSVRVMKEFGIYIRNDSDSTKYDPTALLDVWSDSAVGSYRLHSLIPSDIGSGDLLFRDTFSNPDIIRQGHTSELLQGSFYARAEEYDRYLVEDVTKYLYSKYQDLASINIQRGRDHGLAPYVEVVRFCSADSVNVEKFDDLYQLGLMTKKNAKILEGVYEDVRDVDMWVGMQMETRMKGSLLGPSAVCINAKQFFFTMKGDRFFYSHKGQTPSFIEDQRTEIKKKCSIARVLCDNTRIEDITWNPFFLESRGRNPVVSCEQIPSINLTLWKECDDCPKIPDISLTDPNIPTPPSGLSL</sequence>
<dbReference type="InterPro" id="IPR037120">
    <property type="entry name" value="Haem_peroxidase_sf_animal"/>
</dbReference>
<dbReference type="EMBL" id="BGPR01001134">
    <property type="protein sequence ID" value="GBM46377.1"/>
    <property type="molecule type" value="Genomic_DNA"/>
</dbReference>
<dbReference type="GO" id="GO:0004601">
    <property type="term" value="F:peroxidase activity"/>
    <property type="evidence" value="ECO:0007669"/>
    <property type="project" value="UniProtKB-KW"/>
</dbReference>
<comment type="caution">
    <text evidence="3">The sequence shown here is derived from an EMBL/GenBank/DDBJ whole genome shotgun (WGS) entry which is preliminary data.</text>
</comment>
<dbReference type="PANTHER" id="PTHR11475:SF134">
    <property type="entry name" value="LD42267P"/>
    <property type="match status" value="1"/>
</dbReference>
<gene>
    <name evidence="3" type="primary">Pxd_7</name>
    <name evidence="3" type="ORF">AVEN_65976_1</name>
</gene>
<keyword evidence="1 3" id="KW-0575">Peroxidase</keyword>
<dbReference type="OrthoDB" id="823504at2759"/>
<dbReference type="PROSITE" id="PS50292">
    <property type="entry name" value="PEROXIDASE_3"/>
    <property type="match status" value="1"/>
</dbReference>
<dbReference type="Proteomes" id="UP000499080">
    <property type="component" value="Unassembled WGS sequence"/>
</dbReference>
<dbReference type="InterPro" id="IPR019791">
    <property type="entry name" value="Haem_peroxidase_animal"/>
</dbReference>